<accession>A0A0G1L3P7</accession>
<dbReference type="AlphaFoldDB" id="A0A0G1L3P7"/>
<protein>
    <submittedName>
        <fullName evidence="5">SAM-dependent methyltransferase</fullName>
    </submittedName>
</protein>
<evidence type="ECO:0000256" key="4">
    <source>
        <dbReference type="SAM" id="Phobius"/>
    </source>
</evidence>
<evidence type="ECO:0000256" key="3">
    <source>
        <dbReference type="ARBA" id="ARBA00022691"/>
    </source>
</evidence>
<organism evidence="5 6">
    <name type="scientific">Candidatus Yanofskybacteria bacterium GW2011_GWB1_45_11</name>
    <dbReference type="NCBI Taxonomy" id="1619026"/>
    <lineage>
        <taxon>Bacteria</taxon>
        <taxon>Candidatus Yanofskyibacteriota</taxon>
    </lineage>
</organism>
<dbReference type="InterPro" id="IPR029063">
    <property type="entry name" value="SAM-dependent_MTases_sf"/>
</dbReference>
<name>A0A0G1L3P7_9BACT</name>
<sequence>MAVLIWYNQNMVIWLQLIVLVLEIVALLLIIFIFVSGIHSVMAGAPFVPMKKSVIKNLLVFGELKAGDVFYDLGSGDGRVLRTASEFNVKIAKGYEIAHWPYLMSVYLNRKKKMKKVEIKHGSSFNADLSDADFIYLYLFPPLVDKLAGKIEKEARAGAKILCPAFSVDTNKHPRFKLKKEAKFDTMATYLYEVI</sequence>
<dbReference type="SUPFAM" id="SSF53335">
    <property type="entry name" value="S-adenosyl-L-methionine-dependent methyltransferases"/>
    <property type="match status" value="1"/>
</dbReference>
<evidence type="ECO:0000256" key="2">
    <source>
        <dbReference type="ARBA" id="ARBA00022679"/>
    </source>
</evidence>
<dbReference type="EMBL" id="LCKD01000002">
    <property type="protein sequence ID" value="KKT90365.1"/>
    <property type="molecule type" value="Genomic_DNA"/>
</dbReference>
<comment type="caution">
    <text evidence="5">The sequence shown here is derived from an EMBL/GenBank/DDBJ whole genome shotgun (WGS) entry which is preliminary data.</text>
</comment>
<proteinExistence type="predicted"/>
<evidence type="ECO:0000313" key="6">
    <source>
        <dbReference type="Proteomes" id="UP000034368"/>
    </source>
</evidence>
<dbReference type="Gene3D" id="3.40.50.150">
    <property type="entry name" value="Vaccinia Virus protein VP39"/>
    <property type="match status" value="1"/>
</dbReference>
<keyword evidence="4" id="KW-1133">Transmembrane helix</keyword>
<keyword evidence="3" id="KW-0949">S-adenosyl-L-methionine</keyword>
<reference evidence="5 6" key="1">
    <citation type="journal article" date="2015" name="Nature">
        <title>rRNA introns, odd ribosomes, and small enigmatic genomes across a large radiation of phyla.</title>
        <authorList>
            <person name="Brown C.T."/>
            <person name="Hug L.A."/>
            <person name="Thomas B.C."/>
            <person name="Sharon I."/>
            <person name="Castelle C.J."/>
            <person name="Singh A."/>
            <person name="Wilkins M.J."/>
            <person name="Williams K.H."/>
            <person name="Banfield J.F."/>
        </authorList>
    </citation>
    <scope>NUCLEOTIDE SEQUENCE [LARGE SCALE GENOMIC DNA]</scope>
</reference>
<dbReference type="GO" id="GO:0016279">
    <property type="term" value="F:protein-lysine N-methyltransferase activity"/>
    <property type="evidence" value="ECO:0007669"/>
    <property type="project" value="InterPro"/>
</dbReference>
<keyword evidence="2 5" id="KW-0808">Transferase</keyword>
<dbReference type="GO" id="GO:0032259">
    <property type="term" value="P:methylation"/>
    <property type="evidence" value="ECO:0007669"/>
    <property type="project" value="UniProtKB-KW"/>
</dbReference>
<keyword evidence="4" id="KW-0472">Membrane</keyword>
<feature type="transmembrane region" description="Helical" evidence="4">
    <location>
        <begin position="12"/>
        <end position="35"/>
    </location>
</feature>
<dbReference type="Proteomes" id="UP000034368">
    <property type="component" value="Unassembled WGS sequence"/>
</dbReference>
<keyword evidence="1 5" id="KW-0489">Methyltransferase</keyword>
<gene>
    <name evidence="5" type="ORF">UW90_C0002G0014</name>
</gene>
<dbReference type="InterPro" id="IPR026170">
    <property type="entry name" value="FAM173A/B"/>
</dbReference>
<dbReference type="PANTHER" id="PTHR13610">
    <property type="entry name" value="METHYLTRANSFERASE DOMAIN-CONTAINING PROTEIN"/>
    <property type="match status" value="1"/>
</dbReference>
<keyword evidence="4" id="KW-0812">Transmembrane</keyword>
<dbReference type="PANTHER" id="PTHR13610:SF11">
    <property type="entry name" value="METHYLTRANSFERASE DOMAIN-CONTAINING PROTEIN"/>
    <property type="match status" value="1"/>
</dbReference>
<evidence type="ECO:0000256" key="1">
    <source>
        <dbReference type="ARBA" id="ARBA00022603"/>
    </source>
</evidence>
<evidence type="ECO:0000313" key="5">
    <source>
        <dbReference type="EMBL" id="KKT90365.1"/>
    </source>
</evidence>